<sequence length="178" mass="19299">MGTLALSPQLRLGLIHPGADMWDAAGRDPIISSDFASPPEQRSRPTRRRVTEAAVLGAHHQSPADIARWTCPHGRHAGHGCVACYHACAGTDPAHPQWEVAAWFTTERPIPIRALQDAHRHDRGLTLTQPSTPLVYLLSARVRAALGVEAVAGVVGFLVQNRHIVDAFTVTEIRAVHS</sequence>
<name>A0ABT0G255_9ACTN</name>
<accession>A0ABT0G255</accession>
<evidence type="ECO:0000313" key="1">
    <source>
        <dbReference type="EMBL" id="MCK2218203.1"/>
    </source>
</evidence>
<evidence type="ECO:0000313" key="2">
    <source>
        <dbReference type="Proteomes" id="UP001317259"/>
    </source>
</evidence>
<proteinExistence type="predicted"/>
<reference evidence="1 2" key="1">
    <citation type="submission" date="2022-04" db="EMBL/GenBank/DDBJ databases">
        <title>Genome draft of Actinomadura sp. ATCC 31491.</title>
        <authorList>
            <person name="Shi X."/>
            <person name="Du Y."/>
        </authorList>
    </citation>
    <scope>NUCLEOTIDE SEQUENCE [LARGE SCALE GENOMIC DNA]</scope>
    <source>
        <strain evidence="1 2">ATCC 31491</strain>
    </source>
</reference>
<gene>
    <name evidence="1" type="ORF">MF672_031085</name>
</gene>
<comment type="caution">
    <text evidence="1">The sequence shown here is derived from an EMBL/GenBank/DDBJ whole genome shotgun (WGS) entry which is preliminary data.</text>
</comment>
<dbReference type="Proteomes" id="UP001317259">
    <property type="component" value="Unassembled WGS sequence"/>
</dbReference>
<keyword evidence="2" id="KW-1185">Reference proteome</keyword>
<organism evidence="1 2">
    <name type="scientific">Actinomadura luzonensis</name>
    <dbReference type="NCBI Taxonomy" id="2805427"/>
    <lineage>
        <taxon>Bacteria</taxon>
        <taxon>Bacillati</taxon>
        <taxon>Actinomycetota</taxon>
        <taxon>Actinomycetes</taxon>
        <taxon>Streptosporangiales</taxon>
        <taxon>Thermomonosporaceae</taxon>
        <taxon>Actinomadura</taxon>
    </lineage>
</organism>
<dbReference type="EMBL" id="JAKRKC020000002">
    <property type="protein sequence ID" value="MCK2218203.1"/>
    <property type="molecule type" value="Genomic_DNA"/>
</dbReference>
<dbReference type="RefSeq" id="WP_242371077.1">
    <property type="nucleotide sequence ID" value="NZ_JAKRKC020000002.1"/>
</dbReference>
<protein>
    <submittedName>
        <fullName evidence="1">Uncharacterized protein</fullName>
    </submittedName>
</protein>